<name>A0ABR6XLN4_9BURK</name>
<dbReference type="Pfam" id="PF13416">
    <property type="entry name" value="SBP_bac_8"/>
    <property type="match status" value="1"/>
</dbReference>
<gene>
    <name evidence="3" type="ORF">H8K33_01500</name>
</gene>
<dbReference type="InterPro" id="IPR050490">
    <property type="entry name" value="Bact_solute-bd_prot1"/>
</dbReference>
<evidence type="ECO:0000256" key="2">
    <source>
        <dbReference type="ARBA" id="ARBA00008520"/>
    </source>
</evidence>
<proteinExistence type="inferred from homology"/>
<dbReference type="SUPFAM" id="SSF53850">
    <property type="entry name" value="Periplasmic binding protein-like II"/>
    <property type="match status" value="1"/>
</dbReference>
<comment type="similarity">
    <text evidence="2">Belongs to the bacterial solute-binding protein 1 family.</text>
</comment>
<dbReference type="InterPro" id="IPR006059">
    <property type="entry name" value="SBP"/>
</dbReference>
<accession>A0ABR6XLN4</accession>
<dbReference type="PANTHER" id="PTHR43649:SF12">
    <property type="entry name" value="DIACETYLCHITOBIOSE BINDING PROTEIN DASA"/>
    <property type="match status" value="1"/>
</dbReference>
<comment type="caution">
    <text evidence="3">The sequence shown here is derived from an EMBL/GenBank/DDBJ whole genome shotgun (WGS) entry which is preliminary data.</text>
</comment>
<protein>
    <submittedName>
        <fullName evidence="3">Extracellular solute-binding protein</fullName>
    </submittedName>
</protein>
<sequence length="430" mass="47214">MSTFSATAIASGKSSELNIWVMSTTAQPQQDMREILRPYLASNPHLRVNVTVLNWENAWSKISAAADSGQGPDLLELGSTWVAAISAKDALEPLSLVQQNEVGGEKAFFPALWVTTHQHNRKEVFAIPWYAGARVAYYRTDLFKKAGVKASDAFANWSSFKQAMQKINGINFEGKKVAALGYPGKSDSDILHNLAPWIWNAGGDFLSPDRKTVSISSPETLQAISYYTSFADEGLVPLSALEKDSVQIESGFFTNQYAVIFSGPWVLKMLNTPKAKGGQMGTATAQNFGVASYPAGIKGNQTFFSGSDLALMKSSKNKEEAWKLLRYLVSRQAQVKFSQLSGMLPARLDAVYDASLMQNPHYAEFIQQVKLGRHYPVVTAWAQLETVFRTHIAKIVAVVNRQKDAHSQVAIKKNLEQASKQANAILAAEP</sequence>
<keyword evidence="4" id="KW-1185">Reference proteome</keyword>
<organism evidence="3 4">
    <name type="scientific">Undibacterium amnicola</name>
    <dbReference type="NCBI Taxonomy" id="1834038"/>
    <lineage>
        <taxon>Bacteria</taxon>
        <taxon>Pseudomonadati</taxon>
        <taxon>Pseudomonadota</taxon>
        <taxon>Betaproteobacteria</taxon>
        <taxon>Burkholderiales</taxon>
        <taxon>Oxalobacteraceae</taxon>
        <taxon>Undibacterium</taxon>
    </lineage>
</organism>
<evidence type="ECO:0000313" key="3">
    <source>
        <dbReference type="EMBL" id="MBC3830178.1"/>
    </source>
</evidence>
<evidence type="ECO:0000256" key="1">
    <source>
        <dbReference type="ARBA" id="ARBA00004418"/>
    </source>
</evidence>
<dbReference type="Proteomes" id="UP000643610">
    <property type="component" value="Unassembled WGS sequence"/>
</dbReference>
<dbReference type="EMBL" id="JACOFU010000001">
    <property type="protein sequence ID" value="MBC3830178.1"/>
    <property type="molecule type" value="Genomic_DNA"/>
</dbReference>
<dbReference type="PANTHER" id="PTHR43649">
    <property type="entry name" value="ARABINOSE-BINDING PROTEIN-RELATED"/>
    <property type="match status" value="1"/>
</dbReference>
<reference evidence="3 4" key="1">
    <citation type="submission" date="2020-08" db="EMBL/GenBank/DDBJ databases">
        <title>Novel species isolated from subtropical streams in China.</title>
        <authorList>
            <person name="Lu H."/>
        </authorList>
    </citation>
    <scope>NUCLEOTIDE SEQUENCE [LARGE SCALE GENOMIC DNA]</scope>
    <source>
        <strain evidence="3 4">KCTC 52442</strain>
    </source>
</reference>
<comment type="subcellular location">
    <subcellularLocation>
        <location evidence="1">Periplasm</location>
    </subcellularLocation>
</comment>
<dbReference type="Gene3D" id="3.40.190.10">
    <property type="entry name" value="Periplasmic binding protein-like II"/>
    <property type="match status" value="2"/>
</dbReference>
<evidence type="ECO:0000313" key="4">
    <source>
        <dbReference type="Proteomes" id="UP000643610"/>
    </source>
</evidence>